<sequence>MILAVLFANSKGNILVEHFNGVLAEKQLHWRSFLVKLGVDNLKGVKNEELFVASHKSIYIVYTVLGDVSIYIVGKDEYDD</sequence>
<dbReference type="EMBL" id="JABEZY010000003">
    <property type="protein sequence ID" value="MBA0734977.1"/>
    <property type="molecule type" value="Genomic_DNA"/>
</dbReference>
<evidence type="ECO:0000313" key="1">
    <source>
        <dbReference type="EMBL" id="MBA0734977.1"/>
    </source>
</evidence>
<name>A0A7J9BFN2_GOSGO</name>
<gene>
    <name evidence="1" type="ORF">Gogos_018862</name>
</gene>
<keyword evidence="2" id="KW-1185">Reference proteome</keyword>
<evidence type="ECO:0008006" key="3">
    <source>
        <dbReference type="Google" id="ProtNLM"/>
    </source>
</evidence>
<feature type="non-terminal residue" evidence="1">
    <location>
        <position position="1"/>
    </location>
</feature>
<evidence type="ECO:0000313" key="2">
    <source>
        <dbReference type="Proteomes" id="UP000593579"/>
    </source>
</evidence>
<dbReference type="Proteomes" id="UP000593579">
    <property type="component" value="Unassembled WGS sequence"/>
</dbReference>
<accession>A0A7J9BFN2</accession>
<protein>
    <recommendedName>
        <fullName evidence="3">Coatomer subunit zeta</fullName>
    </recommendedName>
</protein>
<dbReference type="OrthoDB" id="10249988at2759"/>
<proteinExistence type="predicted"/>
<comment type="caution">
    <text evidence="1">The sequence shown here is derived from an EMBL/GenBank/DDBJ whole genome shotgun (WGS) entry which is preliminary data.</text>
</comment>
<dbReference type="AlphaFoldDB" id="A0A7J9BFN2"/>
<reference evidence="1 2" key="1">
    <citation type="journal article" date="2019" name="Genome Biol. Evol.">
        <title>Insights into the evolution of the New World diploid cottons (Gossypium, subgenus Houzingenia) based on genome sequencing.</title>
        <authorList>
            <person name="Grover C.E."/>
            <person name="Arick M.A. 2nd"/>
            <person name="Thrash A."/>
            <person name="Conover J.L."/>
            <person name="Sanders W.S."/>
            <person name="Peterson D.G."/>
            <person name="Frelichowski J.E."/>
            <person name="Scheffler J.A."/>
            <person name="Scheffler B.E."/>
            <person name="Wendel J.F."/>
        </authorList>
    </citation>
    <scope>NUCLEOTIDE SEQUENCE [LARGE SCALE GENOMIC DNA]</scope>
    <source>
        <strain evidence="1">5</strain>
        <tissue evidence="1">Leaf</tissue>
    </source>
</reference>
<organism evidence="1 2">
    <name type="scientific">Gossypium gossypioides</name>
    <name type="common">Mexican cotton</name>
    <name type="synonym">Selera gossypioides</name>
    <dbReference type="NCBI Taxonomy" id="34282"/>
    <lineage>
        <taxon>Eukaryota</taxon>
        <taxon>Viridiplantae</taxon>
        <taxon>Streptophyta</taxon>
        <taxon>Embryophyta</taxon>
        <taxon>Tracheophyta</taxon>
        <taxon>Spermatophyta</taxon>
        <taxon>Magnoliopsida</taxon>
        <taxon>eudicotyledons</taxon>
        <taxon>Gunneridae</taxon>
        <taxon>Pentapetalae</taxon>
        <taxon>rosids</taxon>
        <taxon>malvids</taxon>
        <taxon>Malvales</taxon>
        <taxon>Malvaceae</taxon>
        <taxon>Malvoideae</taxon>
        <taxon>Gossypium</taxon>
    </lineage>
</organism>